<reference evidence="4" key="1">
    <citation type="submission" date="2022-12" db="EMBL/GenBank/DDBJ databases">
        <authorList>
            <person name="Mo P."/>
        </authorList>
    </citation>
    <scope>NUCLEOTIDE SEQUENCE [LARGE SCALE GENOMIC DNA]</scope>
    <source>
        <strain evidence="4">HUAS 3-15</strain>
    </source>
</reference>
<sequence>MGAAGRRSVPCGGPSRSAATRACATRTAADEKMGRLTAAAEHSMSNGLAESMNTRVRLIARMAFGFKDPAALIALAMLSLGGHRPHLPGRQAE</sequence>
<dbReference type="InterPro" id="IPR002560">
    <property type="entry name" value="Transposase_DDE"/>
</dbReference>
<dbReference type="Proteomes" id="UP001212821">
    <property type="component" value="Chromosome"/>
</dbReference>
<evidence type="ECO:0000259" key="2">
    <source>
        <dbReference type="Pfam" id="PF01610"/>
    </source>
</evidence>
<name>A0ABY7QHF1_9ACTN</name>
<dbReference type="Pfam" id="PF01610">
    <property type="entry name" value="DDE_Tnp_ISL3"/>
    <property type="match status" value="1"/>
</dbReference>
<proteinExistence type="predicted"/>
<evidence type="ECO:0000313" key="3">
    <source>
        <dbReference type="EMBL" id="WBP91901.1"/>
    </source>
</evidence>
<feature type="region of interest" description="Disordered" evidence="1">
    <location>
        <begin position="1"/>
        <end position="26"/>
    </location>
</feature>
<dbReference type="EMBL" id="CP115450">
    <property type="protein sequence ID" value="WBP91901.1"/>
    <property type="molecule type" value="Genomic_DNA"/>
</dbReference>
<dbReference type="RefSeq" id="WP_270151483.1">
    <property type="nucleotide sequence ID" value="NZ_CP115450.1"/>
</dbReference>
<evidence type="ECO:0000256" key="1">
    <source>
        <dbReference type="SAM" id="MobiDB-lite"/>
    </source>
</evidence>
<keyword evidence="4" id="KW-1185">Reference proteome</keyword>
<organism evidence="3 4">
    <name type="scientific">Kitasatospora cathayae</name>
    <dbReference type="NCBI Taxonomy" id="3004092"/>
    <lineage>
        <taxon>Bacteria</taxon>
        <taxon>Bacillati</taxon>
        <taxon>Actinomycetota</taxon>
        <taxon>Actinomycetes</taxon>
        <taxon>Kitasatosporales</taxon>
        <taxon>Streptomycetaceae</taxon>
        <taxon>Kitasatospora</taxon>
    </lineage>
</organism>
<protein>
    <submittedName>
        <fullName evidence="3">Transposase</fullName>
    </submittedName>
</protein>
<feature type="compositionally biased region" description="Low complexity" evidence="1">
    <location>
        <begin position="15"/>
        <end position="26"/>
    </location>
</feature>
<accession>A0ABY7QHF1</accession>
<evidence type="ECO:0000313" key="4">
    <source>
        <dbReference type="Proteomes" id="UP001212821"/>
    </source>
</evidence>
<gene>
    <name evidence="3" type="ORF">O1G21_39640</name>
</gene>
<feature type="domain" description="Transposase IS204/IS1001/IS1096/IS1165 DDE" evidence="2">
    <location>
        <begin position="29"/>
        <end position="74"/>
    </location>
</feature>